<sequence>MNPVSSHVFRRSIRLLPVAALSMALAACAGHATQVLPAMTTTPAGTAVKQPAPQLYVAGQPAEADWRAFAAAGVGTVINLRTTGEMKGRDARAEVAAAGMRYLELPIDGAAAVTPENARRLGELLRDARGPVLVHCASGNRVGGLLALLKASEGMPAEQALDFGRSAGMTSTEAKVRDTLGVAPAAQAAP</sequence>
<feature type="signal peptide" evidence="1">
    <location>
        <begin position="1"/>
        <end position="29"/>
    </location>
</feature>
<evidence type="ECO:0000256" key="1">
    <source>
        <dbReference type="SAM" id="SignalP"/>
    </source>
</evidence>
<dbReference type="InterPro" id="IPR029021">
    <property type="entry name" value="Prot-tyrosine_phosphatase-like"/>
</dbReference>
<reference evidence="4" key="1">
    <citation type="journal article" date="2019" name="Int. J. Syst. Evol. Microbiol.">
        <title>The Global Catalogue of Microorganisms (GCM) 10K type strain sequencing project: providing services to taxonomists for standard genome sequencing and annotation.</title>
        <authorList>
            <consortium name="The Broad Institute Genomics Platform"/>
            <consortium name="The Broad Institute Genome Sequencing Center for Infectious Disease"/>
            <person name="Wu L."/>
            <person name="Ma J."/>
        </authorList>
    </citation>
    <scope>NUCLEOTIDE SEQUENCE [LARGE SCALE GENOMIC DNA]</scope>
    <source>
        <strain evidence="4">CCUG 55585</strain>
    </source>
</reference>
<dbReference type="Pfam" id="PF04273">
    <property type="entry name" value="BLH_phosphatase"/>
    <property type="match status" value="1"/>
</dbReference>
<dbReference type="InterPro" id="IPR005939">
    <property type="entry name" value="BLH_phosphatase-like"/>
</dbReference>
<protein>
    <submittedName>
        <fullName evidence="3">Beta-lactamase hydrolase domain-containing protein</fullName>
    </submittedName>
</protein>
<keyword evidence="3" id="KW-0378">Hydrolase</keyword>
<proteinExistence type="predicted"/>
<feature type="domain" description="Beta-lactamase hydrolase-like protein phosphatase-like" evidence="2">
    <location>
        <begin position="52"/>
        <end position="151"/>
    </location>
</feature>
<dbReference type="CDD" id="cd14503">
    <property type="entry name" value="PTP-bact"/>
    <property type="match status" value="1"/>
</dbReference>
<organism evidence="3 4">
    <name type="scientific">Lysobacter brunescens</name>
    <dbReference type="NCBI Taxonomy" id="262323"/>
    <lineage>
        <taxon>Bacteria</taxon>
        <taxon>Pseudomonadati</taxon>
        <taxon>Pseudomonadota</taxon>
        <taxon>Gammaproteobacteria</taxon>
        <taxon>Lysobacterales</taxon>
        <taxon>Lysobacteraceae</taxon>
        <taxon>Lysobacter</taxon>
    </lineage>
</organism>
<evidence type="ECO:0000313" key="4">
    <source>
        <dbReference type="Proteomes" id="UP001597110"/>
    </source>
</evidence>
<evidence type="ECO:0000259" key="2">
    <source>
        <dbReference type="Pfam" id="PF04273"/>
    </source>
</evidence>
<dbReference type="GO" id="GO:0016787">
    <property type="term" value="F:hydrolase activity"/>
    <property type="evidence" value="ECO:0007669"/>
    <property type="project" value="UniProtKB-KW"/>
</dbReference>
<keyword evidence="4" id="KW-1185">Reference proteome</keyword>
<dbReference type="Gene3D" id="3.90.190.10">
    <property type="entry name" value="Protein tyrosine phosphatase superfamily"/>
    <property type="match status" value="1"/>
</dbReference>
<gene>
    <name evidence="3" type="ORF">ACFQ0E_07670</name>
</gene>
<keyword evidence="1" id="KW-0732">Signal</keyword>
<dbReference type="SUPFAM" id="SSF52799">
    <property type="entry name" value="(Phosphotyrosine protein) phosphatases II"/>
    <property type="match status" value="1"/>
</dbReference>
<comment type="caution">
    <text evidence="3">The sequence shown here is derived from an EMBL/GenBank/DDBJ whole genome shotgun (WGS) entry which is preliminary data.</text>
</comment>
<dbReference type="Proteomes" id="UP001597110">
    <property type="component" value="Unassembled WGS sequence"/>
</dbReference>
<accession>A0ABW2YAB3</accession>
<dbReference type="RefSeq" id="WP_386823093.1">
    <property type="nucleotide sequence ID" value="NZ_JBHTIF010000001.1"/>
</dbReference>
<name>A0ABW2YAB3_9GAMM</name>
<feature type="chain" id="PRO_5045575431" evidence="1">
    <location>
        <begin position="30"/>
        <end position="190"/>
    </location>
</feature>
<evidence type="ECO:0000313" key="3">
    <source>
        <dbReference type="EMBL" id="MFD0725477.1"/>
    </source>
</evidence>
<dbReference type="EMBL" id="JBHTIF010000001">
    <property type="protein sequence ID" value="MFD0725477.1"/>
    <property type="molecule type" value="Genomic_DNA"/>
</dbReference>